<keyword evidence="1" id="KW-0472">Membrane</keyword>
<evidence type="ECO:0000313" key="2">
    <source>
        <dbReference type="EMBL" id="KAF3449749.1"/>
    </source>
</evidence>
<proteinExistence type="predicted"/>
<accession>A0A8K0MKT8</accession>
<reference evidence="2" key="1">
    <citation type="submission" date="2020-03" db="EMBL/GenBank/DDBJ databases">
        <title>A high-quality chromosome-level genome assembly of a woody plant with both climbing and erect habits, Rhamnella rubrinervis.</title>
        <authorList>
            <person name="Lu Z."/>
            <person name="Yang Y."/>
            <person name="Zhu X."/>
            <person name="Sun Y."/>
        </authorList>
    </citation>
    <scope>NUCLEOTIDE SEQUENCE</scope>
    <source>
        <strain evidence="2">BYM</strain>
        <tissue evidence="2">Leaf</tissue>
    </source>
</reference>
<protein>
    <submittedName>
        <fullName evidence="2">Uncharacterized protein</fullName>
    </submittedName>
</protein>
<evidence type="ECO:0000313" key="3">
    <source>
        <dbReference type="Proteomes" id="UP000796880"/>
    </source>
</evidence>
<dbReference type="EMBL" id="VOIH02000004">
    <property type="protein sequence ID" value="KAF3449749.1"/>
    <property type="molecule type" value="Genomic_DNA"/>
</dbReference>
<name>A0A8K0MKT8_9ROSA</name>
<keyword evidence="3" id="KW-1185">Reference proteome</keyword>
<dbReference type="Proteomes" id="UP000796880">
    <property type="component" value="Unassembled WGS sequence"/>
</dbReference>
<gene>
    <name evidence="2" type="ORF">FNV43_RR10480</name>
</gene>
<dbReference type="OrthoDB" id="1166041at2759"/>
<dbReference type="AlphaFoldDB" id="A0A8K0MKT8"/>
<sequence>MSGAVKVAGAIGSCQGVGSCRGVGSWRRGGCGGSRKLWDGRRKMSGRRKLWQSRKLWEAGSCGRKMSGGAMKAVGRLAQGRRKLSGSWQRAVSSCGRKLSEGRRKLSEGRRKLWDGRRKMWEAVGRCRRKFAEGRRKLSEGRRKLWDGRRKMSEGRTWCDWCCDHFRFNPSIIKPSLHQPPFHIASSSGTSGNALASLSKAFIHLVILVVIILYRLPEKKALAHFVGLASMTYLCALMSIVSNCLICVLKLTSR</sequence>
<organism evidence="2 3">
    <name type="scientific">Rhamnella rubrinervis</name>
    <dbReference type="NCBI Taxonomy" id="2594499"/>
    <lineage>
        <taxon>Eukaryota</taxon>
        <taxon>Viridiplantae</taxon>
        <taxon>Streptophyta</taxon>
        <taxon>Embryophyta</taxon>
        <taxon>Tracheophyta</taxon>
        <taxon>Spermatophyta</taxon>
        <taxon>Magnoliopsida</taxon>
        <taxon>eudicotyledons</taxon>
        <taxon>Gunneridae</taxon>
        <taxon>Pentapetalae</taxon>
        <taxon>rosids</taxon>
        <taxon>fabids</taxon>
        <taxon>Rosales</taxon>
        <taxon>Rhamnaceae</taxon>
        <taxon>rhamnoid group</taxon>
        <taxon>Rhamneae</taxon>
        <taxon>Rhamnella</taxon>
    </lineage>
</organism>
<feature type="transmembrane region" description="Helical" evidence="1">
    <location>
        <begin position="194"/>
        <end position="216"/>
    </location>
</feature>
<dbReference type="PROSITE" id="PS51257">
    <property type="entry name" value="PROKAR_LIPOPROTEIN"/>
    <property type="match status" value="1"/>
</dbReference>
<evidence type="ECO:0000256" key="1">
    <source>
        <dbReference type="SAM" id="Phobius"/>
    </source>
</evidence>
<comment type="caution">
    <text evidence="2">The sequence shown here is derived from an EMBL/GenBank/DDBJ whole genome shotgun (WGS) entry which is preliminary data.</text>
</comment>
<feature type="transmembrane region" description="Helical" evidence="1">
    <location>
        <begin position="222"/>
        <end position="249"/>
    </location>
</feature>
<keyword evidence="1" id="KW-0812">Transmembrane</keyword>
<keyword evidence="1" id="KW-1133">Transmembrane helix</keyword>